<comment type="similarity">
    <text evidence="2 7">Belongs to the MIP/aquaporin (TC 1.A.8) family.</text>
</comment>
<dbReference type="OrthoDB" id="3222at2759"/>
<dbReference type="EMBL" id="DS028118">
    <property type="protein sequence ID" value="EEY58433.1"/>
    <property type="molecule type" value="Genomic_DNA"/>
</dbReference>
<evidence type="ECO:0000256" key="3">
    <source>
        <dbReference type="ARBA" id="ARBA00022448"/>
    </source>
</evidence>
<dbReference type="PANTHER" id="PTHR43829:SF9">
    <property type="entry name" value="AQUAPORIN-9"/>
    <property type="match status" value="1"/>
</dbReference>
<dbReference type="InterPro" id="IPR050363">
    <property type="entry name" value="MIP/Aquaporin"/>
</dbReference>
<keyword evidence="3 7" id="KW-0813">Transport</keyword>
<protein>
    <submittedName>
        <fullName evidence="9">Aquaporin, putative</fullName>
    </submittedName>
</protein>
<keyword evidence="5 8" id="KW-1133">Transmembrane helix</keyword>
<evidence type="ECO:0000256" key="8">
    <source>
        <dbReference type="SAM" id="Phobius"/>
    </source>
</evidence>
<dbReference type="PROSITE" id="PS00221">
    <property type="entry name" value="MIP"/>
    <property type="match status" value="1"/>
</dbReference>
<keyword evidence="4 7" id="KW-0812">Transmembrane</keyword>
<dbReference type="GO" id="GO:0015250">
    <property type="term" value="F:water channel activity"/>
    <property type="evidence" value="ECO:0007669"/>
    <property type="project" value="TreeGrafter"/>
</dbReference>
<keyword evidence="10" id="KW-1185">Reference proteome</keyword>
<dbReference type="PANTHER" id="PTHR43829">
    <property type="entry name" value="AQUAPORIN OR AQUAGLYCEROPORIN RELATED"/>
    <property type="match status" value="1"/>
</dbReference>
<dbReference type="GO" id="GO:0005886">
    <property type="term" value="C:plasma membrane"/>
    <property type="evidence" value="ECO:0007669"/>
    <property type="project" value="TreeGrafter"/>
</dbReference>
<evidence type="ECO:0000256" key="4">
    <source>
        <dbReference type="ARBA" id="ARBA00022692"/>
    </source>
</evidence>
<dbReference type="VEuPathDB" id="FungiDB:PITG_01100"/>
<dbReference type="InterPro" id="IPR000425">
    <property type="entry name" value="MIP"/>
</dbReference>
<dbReference type="RefSeq" id="XP_002909619.1">
    <property type="nucleotide sequence ID" value="XM_002909573.1"/>
</dbReference>
<reference evidence="10" key="1">
    <citation type="journal article" date="2009" name="Nature">
        <title>Genome sequence and analysis of the Irish potato famine pathogen Phytophthora infestans.</title>
        <authorList>
            <consortium name="The Broad Institute Genome Sequencing Platform"/>
            <person name="Haas B.J."/>
            <person name="Kamoun S."/>
            <person name="Zody M.C."/>
            <person name="Jiang R.H."/>
            <person name="Handsaker R.E."/>
            <person name="Cano L.M."/>
            <person name="Grabherr M."/>
            <person name="Kodira C.D."/>
            <person name="Raffaele S."/>
            <person name="Torto-Alalibo T."/>
            <person name="Bozkurt T.O."/>
            <person name="Ah-Fong A.M."/>
            <person name="Alvarado L."/>
            <person name="Anderson V.L."/>
            <person name="Armstrong M.R."/>
            <person name="Avrova A."/>
            <person name="Baxter L."/>
            <person name="Beynon J."/>
            <person name="Boevink P.C."/>
            <person name="Bollmann S.R."/>
            <person name="Bos J.I."/>
            <person name="Bulone V."/>
            <person name="Cai G."/>
            <person name="Cakir C."/>
            <person name="Carrington J.C."/>
            <person name="Chawner M."/>
            <person name="Conti L."/>
            <person name="Costanzo S."/>
            <person name="Ewan R."/>
            <person name="Fahlgren N."/>
            <person name="Fischbach M.A."/>
            <person name="Fugelstad J."/>
            <person name="Gilroy E.M."/>
            <person name="Gnerre S."/>
            <person name="Green P.J."/>
            <person name="Grenville-Briggs L.J."/>
            <person name="Griffith J."/>
            <person name="Grunwald N.J."/>
            <person name="Horn K."/>
            <person name="Horner N.R."/>
            <person name="Hu C.H."/>
            <person name="Huitema E."/>
            <person name="Jeong D.H."/>
            <person name="Jones A.M."/>
            <person name="Jones J.D."/>
            <person name="Jones R.W."/>
            <person name="Karlsson E.K."/>
            <person name="Kunjeti S.G."/>
            <person name="Lamour K."/>
            <person name="Liu Z."/>
            <person name="Ma L."/>
            <person name="Maclean D."/>
            <person name="Chibucos M.C."/>
            <person name="McDonald H."/>
            <person name="McWalters J."/>
            <person name="Meijer H.J."/>
            <person name="Morgan W."/>
            <person name="Morris P.F."/>
            <person name="Munro C.A."/>
            <person name="O'Neill K."/>
            <person name="Ospina-Giraldo M."/>
            <person name="Pinzon A."/>
            <person name="Pritchard L."/>
            <person name="Ramsahoye B."/>
            <person name="Ren Q."/>
            <person name="Restrepo S."/>
            <person name="Roy S."/>
            <person name="Sadanandom A."/>
            <person name="Savidor A."/>
            <person name="Schornack S."/>
            <person name="Schwartz D.C."/>
            <person name="Schumann U.D."/>
            <person name="Schwessinger B."/>
            <person name="Seyer L."/>
            <person name="Sharpe T."/>
            <person name="Silvar C."/>
            <person name="Song J."/>
            <person name="Studholme D.J."/>
            <person name="Sykes S."/>
            <person name="Thines M."/>
            <person name="van de Vondervoort P.J."/>
            <person name="Phuntumart V."/>
            <person name="Wawra S."/>
            <person name="Weide R."/>
            <person name="Win J."/>
            <person name="Young C."/>
            <person name="Zhou S."/>
            <person name="Fry W."/>
            <person name="Meyers B.C."/>
            <person name="van West P."/>
            <person name="Ristaino J."/>
            <person name="Govers F."/>
            <person name="Birch P.R."/>
            <person name="Whisson S.C."/>
            <person name="Judelson H.S."/>
            <person name="Nusbaum C."/>
        </authorList>
    </citation>
    <scope>NUCLEOTIDE SEQUENCE [LARGE SCALE GENOMIC DNA]</scope>
    <source>
        <strain evidence="10">T30-4</strain>
    </source>
</reference>
<dbReference type="InterPro" id="IPR022357">
    <property type="entry name" value="MIP_CS"/>
</dbReference>
<feature type="transmembrane region" description="Helical" evidence="8">
    <location>
        <begin position="184"/>
        <end position="204"/>
    </location>
</feature>
<name>D0MSG4_PHYIT</name>
<dbReference type="Proteomes" id="UP000006643">
    <property type="component" value="Unassembled WGS sequence"/>
</dbReference>
<gene>
    <name evidence="9" type="ORF">PITG_01100</name>
</gene>
<proteinExistence type="inferred from homology"/>
<dbReference type="InParanoid" id="D0MSG4"/>
<dbReference type="OMA" id="TPACINT"/>
<feature type="transmembrane region" description="Helical" evidence="8">
    <location>
        <begin position="265"/>
        <end position="292"/>
    </location>
</feature>
<keyword evidence="6 8" id="KW-0472">Membrane</keyword>
<evidence type="ECO:0000256" key="5">
    <source>
        <dbReference type="ARBA" id="ARBA00022989"/>
    </source>
</evidence>
<evidence type="ECO:0000313" key="9">
    <source>
        <dbReference type="EMBL" id="EEY58433.1"/>
    </source>
</evidence>
<dbReference type="Gene3D" id="1.20.1080.10">
    <property type="entry name" value="Glycerol uptake facilitator protein"/>
    <property type="match status" value="1"/>
</dbReference>
<dbReference type="eggNOG" id="KOG0224">
    <property type="taxonomic scope" value="Eukaryota"/>
</dbReference>
<dbReference type="InterPro" id="IPR023271">
    <property type="entry name" value="Aquaporin-like"/>
</dbReference>
<comment type="subcellular location">
    <subcellularLocation>
        <location evidence="1">Membrane</location>
        <topology evidence="1">Multi-pass membrane protein</topology>
    </subcellularLocation>
</comment>
<evidence type="ECO:0000256" key="1">
    <source>
        <dbReference type="ARBA" id="ARBA00004141"/>
    </source>
</evidence>
<feature type="transmembrane region" description="Helical" evidence="8">
    <location>
        <begin position="316"/>
        <end position="336"/>
    </location>
</feature>
<dbReference type="HOGENOM" id="CLU_761791_0_0_1"/>
<feature type="transmembrane region" description="Helical" evidence="8">
    <location>
        <begin position="230"/>
        <end position="253"/>
    </location>
</feature>
<evidence type="ECO:0000313" key="10">
    <source>
        <dbReference type="Proteomes" id="UP000006643"/>
    </source>
</evidence>
<evidence type="ECO:0000256" key="2">
    <source>
        <dbReference type="ARBA" id="ARBA00006175"/>
    </source>
</evidence>
<evidence type="ECO:0000256" key="7">
    <source>
        <dbReference type="RuleBase" id="RU000477"/>
    </source>
</evidence>
<dbReference type="GO" id="GO:0015254">
    <property type="term" value="F:glycerol channel activity"/>
    <property type="evidence" value="ECO:0007669"/>
    <property type="project" value="TreeGrafter"/>
</dbReference>
<accession>D0MSG4</accession>
<dbReference type="KEGG" id="pif:PITG_01100"/>
<dbReference type="PRINTS" id="PR00783">
    <property type="entry name" value="MINTRINSICP"/>
</dbReference>
<dbReference type="AlphaFoldDB" id="D0MSG4"/>
<evidence type="ECO:0000256" key="6">
    <source>
        <dbReference type="ARBA" id="ARBA00023136"/>
    </source>
</evidence>
<dbReference type="STRING" id="403677.D0MSG4"/>
<dbReference type="Pfam" id="PF00230">
    <property type="entry name" value="MIP"/>
    <property type="match status" value="1"/>
</dbReference>
<dbReference type="GeneID" id="9473497"/>
<organism evidence="9 10">
    <name type="scientific">Phytophthora infestans (strain T30-4)</name>
    <name type="common">Potato late blight agent</name>
    <dbReference type="NCBI Taxonomy" id="403677"/>
    <lineage>
        <taxon>Eukaryota</taxon>
        <taxon>Sar</taxon>
        <taxon>Stramenopiles</taxon>
        <taxon>Oomycota</taxon>
        <taxon>Peronosporomycetes</taxon>
        <taxon>Peronosporales</taxon>
        <taxon>Peronosporaceae</taxon>
        <taxon>Phytophthora</taxon>
    </lineage>
</organism>
<sequence>MSRGHFAACLPIETFAKGTYPESRSPNSAFTNALPRSNGVSHVHRRAIVHLYRFTYFFLGEVRPRQDTQQNSQAHTHGAEHRTGTVATAIHYALTMSADAYNDKNGDAYVNLDAHDTDLRTGRNGANHAQLGHCRNLITVALTWGIADFLGITVAGGVSGGHLNPTVTVAVAALGMLPWKKVPFYLLAQLLASYIAALVVYILYRPMLSIVDPERTSTNAIFATYPLANVGNFTCFLTEFFAAAVLVVGFLAVQDQHNRPIGRQAVPAAIGVLASAIAMAFGMNTGLAINAARDLGPRLLMWTVGFGSRVFSLNHYYFWIPLVAPILGGAVGGIAYEGMVGYHHPRARTVRTRNSGTSWCLRIR</sequence>
<dbReference type="SUPFAM" id="SSF81338">
    <property type="entry name" value="Aquaporin-like"/>
    <property type="match status" value="1"/>
</dbReference>